<dbReference type="Proteomes" id="UP000319040">
    <property type="component" value="Unassembled WGS sequence"/>
</dbReference>
<evidence type="ECO:0000256" key="5">
    <source>
        <dbReference type="ARBA" id="ARBA00022692"/>
    </source>
</evidence>
<dbReference type="GO" id="GO:0015562">
    <property type="term" value="F:efflux transmembrane transporter activity"/>
    <property type="evidence" value="ECO:0007669"/>
    <property type="project" value="InterPro"/>
</dbReference>
<dbReference type="RefSeq" id="WP_142532450.1">
    <property type="nucleotide sequence ID" value="NZ_FXTB01000002.1"/>
</dbReference>
<dbReference type="InterPro" id="IPR051906">
    <property type="entry name" value="TolC-like"/>
</dbReference>
<proteinExistence type="inferred from homology"/>
<keyword evidence="4" id="KW-1134">Transmembrane beta strand</keyword>
<dbReference type="GO" id="GO:1990281">
    <property type="term" value="C:efflux pump complex"/>
    <property type="evidence" value="ECO:0007669"/>
    <property type="project" value="TreeGrafter"/>
</dbReference>
<evidence type="ECO:0000313" key="9">
    <source>
        <dbReference type="EMBL" id="SMO51314.1"/>
    </source>
</evidence>
<accession>A0A521BVU5</accession>
<dbReference type="GO" id="GO:0015288">
    <property type="term" value="F:porin activity"/>
    <property type="evidence" value="ECO:0007669"/>
    <property type="project" value="TreeGrafter"/>
</dbReference>
<feature type="chain" id="PRO_5021718201" evidence="8">
    <location>
        <begin position="23"/>
        <end position="445"/>
    </location>
</feature>
<dbReference type="SUPFAM" id="SSF56954">
    <property type="entry name" value="Outer membrane efflux proteins (OEP)"/>
    <property type="match status" value="1"/>
</dbReference>
<dbReference type="OrthoDB" id="9811587at2"/>
<dbReference type="EMBL" id="FXTB01000002">
    <property type="protein sequence ID" value="SMO51314.1"/>
    <property type="molecule type" value="Genomic_DNA"/>
</dbReference>
<name>A0A521BVU5_SACCC</name>
<protein>
    <submittedName>
        <fullName evidence="9">Outer membrane protein</fullName>
    </submittedName>
</protein>
<comment type="subcellular location">
    <subcellularLocation>
        <location evidence="1">Cell outer membrane</location>
    </subcellularLocation>
</comment>
<evidence type="ECO:0000256" key="3">
    <source>
        <dbReference type="ARBA" id="ARBA00022448"/>
    </source>
</evidence>
<dbReference type="AlphaFoldDB" id="A0A521BVU5"/>
<keyword evidence="5" id="KW-0812">Transmembrane</keyword>
<evidence type="ECO:0000256" key="7">
    <source>
        <dbReference type="ARBA" id="ARBA00023237"/>
    </source>
</evidence>
<dbReference type="InterPro" id="IPR003423">
    <property type="entry name" value="OMP_efflux"/>
</dbReference>
<sequence>MTNKTILLLALVVCIKIGNINAQEAWTLERCINYAFENNITIKRQNLSTDLQKNELSQSKLNRLPNLNSQSTYGHSYGYTWIQEAGQNVDVNTRSFSLGIGSSVDVFDGLSVTNTIKRNRLDLMASLALEEEIRNDIALQITSQYLQILFDKELLLVAQEQYEVTSQQVRRTQQLVEAGSLAKGSQLEIKSQAAKEALNVTQQENNLNLSLLNLAQLLDLEDVANFDVVSPIIPEIAHMKVENPVDVYSTALTLMPQIKGADYQLESSIAEVKIARGGYYPNLSLNAQWGARANWLIDDPNNLNRSLSDQINSNKNFFVGASLNIPIFNKLQTRSRVKNARIAVLDAQYQLNQQKLNLRKEIQQAYADALGAYNKYLSSSLAVESFKESLRYTEQKYNVGLVNTVDYNVAKNDYLRAQSDLLQSKYEYILRSKILDFYKGIAIVL</sequence>
<dbReference type="PANTHER" id="PTHR30026:SF20">
    <property type="entry name" value="OUTER MEMBRANE PROTEIN TOLC"/>
    <property type="match status" value="1"/>
</dbReference>
<reference evidence="9 10" key="1">
    <citation type="submission" date="2017-05" db="EMBL/GenBank/DDBJ databases">
        <authorList>
            <person name="Varghese N."/>
            <person name="Submissions S."/>
        </authorList>
    </citation>
    <scope>NUCLEOTIDE SEQUENCE [LARGE SCALE GENOMIC DNA]</scope>
    <source>
        <strain evidence="9 10">DSM 27040</strain>
    </source>
</reference>
<gene>
    <name evidence="9" type="ORF">SAMN06265379_102134</name>
</gene>
<keyword evidence="8" id="KW-0732">Signal</keyword>
<evidence type="ECO:0000256" key="1">
    <source>
        <dbReference type="ARBA" id="ARBA00004442"/>
    </source>
</evidence>
<evidence type="ECO:0000313" key="10">
    <source>
        <dbReference type="Proteomes" id="UP000319040"/>
    </source>
</evidence>
<feature type="signal peptide" evidence="8">
    <location>
        <begin position="1"/>
        <end position="22"/>
    </location>
</feature>
<evidence type="ECO:0000256" key="8">
    <source>
        <dbReference type="SAM" id="SignalP"/>
    </source>
</evidence>
<evidence type="ECO:0000256" key="6">
    <source>
        <dbReference type="ARBA" id="ARBA00023136"/>
    </source>
</evidence>
<dbReference type="GO" id="GO:0009279">
    <property type="term" value="C:cell outer membrane"/>
    <property type="evidence" value="ECO:0007669"/>
    <property type="project" value="UniProtKB-SubCell"/>
</dbReference>
<keyword evidence="3" id="KW-0813">Transport</keyword>
<evidence type="ECO:0000256" key="2">
    <source>
        <dbReference type="ARBA" id="ARBA00007613"/>
    </source>
</evidence>
<dbReference type="Gene3D" id="1.20.1600.10">
    <property type="entry name" value="Outer membrane efflux proteins (OEP)"/>
    <property type="match status" value="1"/>
</dbReference>
<organism evidence="9 10">
    <name type="scientific">Saccharicrinis carchari</name>
    <dbReference type="NCBI Taxonomy" id="1168039"/>
    <lineage>
        <taxon>Bacteria</taxon>
        <taxon>Pseudomonadati</taxon>
        <taxon>Bacteroidota</taxon>
        <taxon>Bacteroidia</taxon>
        <taxon>Marinilabiliales</taxon>
        <taxon>Marinilabiliaceae</taxon>
        <taxon>Saccharicrinis</taxon>
    </lineage>
</organism>
<comment type="similarity">
    <text evidence="2">Belongs to the outer membrane factor (OMF) (TC 1.B.17) family.</text>
</comment>
<dbReference type="Pfam" id="PF02321">
    <property type="entry name" value="OEP"/>
    <property type="match status" value="1"/>
</dbReference>
<keyword evidence="6" id="KW-0472">Membrane</keyword>
<dbReference type="PANTHER" id="PTHR30026">
    <property type="entry name" value="OUTER MEMBRANE PROTEIN TOLC"/>
    <property type="match status" value="1"/>
</dbReference>
<evidence type="ECO:0000256" key="4">
    <source>
        <dbReference type="ARBA" id="ARBA00022452"/>
    </source>
</evidence>
<keyword evidence="7" id="KW-0998">Cell outer membrane</keyword>
<keyword evidence="10" id="KW-1185">Reference proteome</keyword>